<keyword evidence="1" id="KW-0053">Apoptosis</keyword>
<proteinExistence type="predicted"/>
<evidence type="ECO:0000259" key="2">
    <source>
        <dbReference type="PROSITE" id="PS50168"/>
    </source>
</evidence>
<dbReference type="PANTHER" id="PTHR48169:SF7">
    <property type="entry name" value="CASPASE 10"/>
    <property type="match status" value="1"/>
</dbReference>
<dbReference type="InterPro" id="IPR011029">
    <property type="entry name" value="DEATH-like_dom_sf"/>
</dbReference>
<organism evidence="3 4">
    <name type="scientific">Porites evermanni</name>
    <dbReference type="NCBI Taxonomy" id="104178"/>
    <lineage>
        <taxon>Eukaryota</taxon>
        <taxon>Metazoa</taxon>
        <taxon>Cnidaria</taxon>
        <taxon>Anthozoa</taxon>
        <taxon>Hexacorallia</taxon>
        <taxon>Scleractinia</taxon>
        <taxon>Fungiina</taxon>
        <taxon>Poritidae</taxon>
        <taxon>Porites</taxon>
    </lineage>
</organism>
<accession>A0ABN8QZ22</accession>
<dbReference type="Gene3D" id="1.10.533.10">
    <property type="entry name" value="Death Domain, Fas"/>
    <property type="match status" value="2"/>
</dbReference>
<evidence type="ECO:0000313" key="4">
    <source>
        <dbReference type="Proteomes" id="UP001159427"/>
    </source>
</evidence>
<feature type="domain" description="DED" evidence="2">
    <location>
        <begin position="90"/>
        <end position="169"/>
    </location>
</feature>
<feature type="domain" description="DED" evidence="2">
    <location>
        <begin position="5"/>
        <end position="83"/>
    </location>
</feature>
<gene>
    <name evidence="3" type="ORF">PEVE_00008309</name>
</gene>
<dbReference type="Proteomes" id="UP001159427">
    <property type="component" value="Unassembled WGS sequence"/>
</dbReference>
<dbReference type="PANTHER" id="PTHR48169">
    <property type="entry name" value="DED DOMAIN-CONTAINING PROTEIN"/>
    <property type="match status" value="1"/>
</dbReference>
<evidence type="ECO:0000256" key="1">
    <source>
        <dbReference type="ARBA" id="ARBA00022703"/>
    </source>
</evidence>
<dbReference type="InterPro" id="IPR001875">
    <property type="entry name" value="DED_dom"/>
</dbReference>
<dbReference type="Pfam" id="PF01335">
    <property type="entry name" value="DED"/>
    <property type="match status" value="1"/>
</dbReference>
<dbReference type="SUPFAM" id="SSF47986">
    <property type="entry name" value="DEATH domain"/>
    <property type="match status" value="2"/>
</dbReference>
<reference evidence="3 4" key="1">
    <citation type="submission" date="2022-05" db="EMBL/GenBank/DDBJ databases">
        <authorList>
            <consortium name="Genoscope - CEA"/>
            <person name="William W."/>
        </authorList>
    </citation>
    <scope>NUCLEOTIDE SEQUENCE [LARGE SCALE GENOMIC DNA]</scope>
</reference>
<keyword evidence="4" id="KW-1185">Reference proteome</keyword>
<sequence>MSEFEYKNLLFQISQRLDNRNAGKQLLVICRGKLAARNEESIPTFSLFVELELKGFLSPDRLDLLREMLKGVKEWDFLHKVEIFECRRKRYNNVLELIIRVLDELNDLERLISICRGNITEGRRANIHDVRSLFRELGSNGCLGIDCLTILKEILIQTEKSDLLEVVNRLERQRFIHIGDVLEIIARRLDEDYSLQMLLNAAQPEWIVGSSVAARIMRGAGKIFNSGIERRFQNRGQILQNLHCCKLGEILFCTHAFWD</sequence>
<dbReference type="PROSITE" id="PS50168">
    <property type="entry name" value="DED"/>
    <property type="match status" value="2"/>
</dbReference>
<dbReference type="EMBL" id="CALNXI010001568">
    <property type="protein sequence ID" value="CAH3172298.1"/>
    <property type="molecule type" value="Genomic_DNA"/>
</dbReference>
<name>A0ABN8QZ22_9CNID</name>
<protein>
    <recommendedName>
        <fullName evidence="2">DED domain-containing protein</fullName>
    </recommendedName>
</protein>
<comment type="caution">
    <text evidence="3">The sequence shown here is derived from an EMBL/GenBank/DDBJ whole genome shotgun (WGS) entry which is preliminary data.</text>
</comment>
<evidence type="ECO:0000313" key="3">
    <source>
        <dbReference type="EMBL" id="CAH3172298.1"/>
    </source>
</evidence>